<dbReference type="InterPro" id="IPR050703">
    <property type="entry name" value="Flavin_MAO"/>
</dbReference>
<dbReference type="AlphaFoldDB" id="A0A1H2PTZ3"/>
<dbReference type="Gene3D" id="3.50.50.60">
    <property type="entry name" value="FAD/NAD(P)-binding domain"/>
    <property type="match status" value="2"/>
</dbReference>
<reference evidence="4" key="1">
    <citation type="submission" date="2016-09" db="EMBL/GenBank/DDBJ databases">
        <authorList>
            <person name="Varghese N."/>
            <person name="Submissions S."/>
        </authorList>
    </citation>
    <scope>NUCLEOTIDE SEQUENCE [LARGE SCALE GENOMIC DNA]</scope>
    <source>
        <strain evidence="4">JS23</strain>
    </source>
</reference>
<dbReference type="InterPro" id="IPR036188">
    <property type="entry name" value="FAD/NAD-bd_sf"/>
</dbReference>
<dbReference type="SUPFAM" id="SSF54373">
    <property type="entry name" value="FAD-linked reductases, C-terminal domain"/>
    <property type="match status" value="1"/>
</dbReference>
<proteinExistence type="inferred from homology"/>
<evidence type="ECO:0000259" key="2">
    <source>
        <dbReference type="Pfam" id="PF01593"/>
    </source>
</evidence>
<dbReference type="Pfam" id="PF13450">
    <property type="entry name" value="NAD_binding_8"/>
    <property type="match status" value="1"/>
</dbReference>
<keyword evidence="4" id="KW-1185">Reference proteome</keyword>
<dbReference type="STRING" id="1770053.SAMN05216551_11135"/>
<dbReference type="OrthoDB" id="3972913at2"/>
<feature type="domain" description="Amine oxidase" evidence="2">
    <location>
        <begin position="118"/>
        <end position="360"/>
    </location>
</feature>
<evidence type="ECO:0000313" key="4">
    <source>
        <dbReference type="Proteomes" id="UP000243719"/>
    </source>
</evidence>
<gene>
    <name evidence="3" type="ORF">SAMN05216551_11135</name>
</gene>
<dbReference type="SUPFAM" id="SSF51905">
    <property type="entry name" value="FAD/NAD(P)-binding domain"/>
    <property type="match status" value="1"/>
</dbReference>
<evidence type="ECO:0000256" key="1">
    <source>
        <dbReference type="ARBA" id="ARBA00005995"/>
    </source>
</evidence>
<dbReference type="PANTHER" id="PTHR43563:SF1">
    <property type="entry name" value="AMINE OXIDASE [FLAVIN-CONTAINING] B"/>
    <property type="match status" value="1"/>
</dbReference>
<dbReference type="Gene3D" id="3.90.660.10">
    <property type="match status" value="1"/>
</dbReference>
<sequence>MLDARVAIVGGGLSGLYAAFLLEQAGIDDYLLLEARETLGGRIASVPLCGQRRAALDCAERGDLGPAWFWPAYQAELDRLISDLGMSRFEQYEAGDMVVERSPQAPPVRMCGHGTTPRSMRLAGGMSALVAALRRRLESGRLVINQPARRLHITTRHVDIVTDGAGAQRTSYRVDHVLLALPPRLAGTTLDFFPALPEALLNEWRATPTWMASHAKYIAAYDAPFWREQGLSGEGRSARGPLAELHDASIPGGAAALFGFFGVPAHARRDLGDEMLRSLCRAQLTRLFGPQAAKPIAEVIKDWAREPYTATTADEHGAAQHLQAPAPSASSGIWQSRLTGIASEWSRQFPGYLAGAIDAAGSGVQAYLRRMERQHADRRERRS</sequence>
<dbReference type="Proteomes" id="UP000243719">
    <property type="component" value="Unassembled WGS sequence"/>
</dbReference>
<protein>
    <submittedName>
        <fullName evidence="3">NAD(P)-binding Rossmann-like domain-containing protein</fullName>
    </submittedName>
</protein>
<dbReference type="Pfam" id="PF01593">
    <property type="entry name" value="Amino_oxidase"/>
    <property type="match status" value="1"/>
</dbReference>
<dbReference type="PANTHER" id="PTHR43563">
    <property type="entry name" value="AMINE OXIDASE"/>
    <property type="match status" value="1"/>
</dbReference>
<dbReference type="RefSeq" id="WP_091911055.1">
    <property type="nucleotide sequence ID" value="NZ_FNLO01000011.1"/>
</dbReference>
<dbReference type="EMBL" id="FNLO01000011">
    <property type="protein sequence ID" value="SDV50258.1"/>
    <property type="molecule type" value="Genomic_DNA"/>
</dbReference>
<evidence type="ECO:0000313" key="3">
    <source>
        <dbReference type="EMBL" id="SDV50258.1"/>
    </source>
</evidence>
<comment type="similarity">
    <text evidence="1">Belongs to the flavin monoamine oxidase family.</text>
</comment>
<organism evidence="3 4">
    <name type="scientific">Chitinasiproducens palmae</name>
    <dbReference type="NCBI Taxonomy" id="1770053"/>
    <lineage>
        <taxon>Bacteria</taxon>
        <taxon>Pseudomonadati</taxon>
        <taxon>Pseudomonadota</taxon>
        <taxon>Betaproteobacteria</taxon>
        <taxon>Burkholderiales</taxon>
        <taxon>Burkholderiaceae</taxon>
        <taxon>Chitinasiproducens</taxon>
    </lineage>
</organism>
<dbReference type="InterPro" id="IPR002937">
    <property type="entry name" value="Amino_oxidase"/>
</dbReference>
<accession>A0A1H2PTZ3</accession>
<name>A0A1H2PTZ3_9BURK</name>
<dbReference type="GO" id="GO:0016491">
    <property type="term" value="F:oxidoreductase activity"/>
    <property type="evidence" value="ECO:0007669"/>
    <property type="project" value="InterPro"/>
</dbReference>